<comment type="caution">
    <text evidence="1">The sequence shown here is derived from an EMBL/GenBank/DDBJ whole genome shotgun (WGS) entry which is preliminary data.</text>
</comment>
<dbReference type="RefSeq" id="WP_311943081.1">
    <property type="nucleotide sequence ID" value="NZ_JAVSCS010000038.1"/>
</dbReference>
<sequence>MDERRELYRSPNGDVWYLGRDPSDGMAVIIHQANGPSGSAISFVALRDFLRTGANGPEHQALLRLIATLVQTPPFADRGDTER</sequence>
<proteinExistence type="predicted"/>
<protein>
    <submittedName>
        <fullName evidence="1">Uncharacterized protein</fullName>
    </submittedName>
</protein>
<organism evidence="1 2">
    <name type="scientific">Labrys neptuniae</name>
    <dbReference type="NCBI Taxonomy" id="376174"/>
    <lineage>
        <taxon>Bacteria</taxon>
        <taxon>Pseudomonadati</taxon>
        <taxon>Pseudomonadota</taxon>
        <taxon>Alphaproteobacteria</taxon>
        <taxon>Hyphomicrobiales</taxon>
        <taxon>Xanthobacteraceae</taxon>
        <taxon>Labrys</taxon>
    </lineage>
</organism>
<name>A0ABV6ZQI3_9HYPH</name>
<dbReference type="Proteomes" id="UP001595190">
    <property type="component" value="Unassembled WGS sequence"/>
</dbReference>
<gene>
    <name evidence="1" type="ORF">ACETRX_32870</name>
</gene>
<reference evidence="1 2" key="1">
    <citation type="submission" date="2024-09" db="EMBL/GenBank/DDBJ databases">
        <title>Description of Labrys sedimenti sp. nov., isolated from a diclofenac-degrading enrichment culture, and genome-based reclassification of Labrys portucalensis as a later heterotypic synonym of Labrys neptuniae.</title>
        <authorList>
            <person name="Tancsics A."/>
            <person name="Csepanyi A."/>
        </authorList>
    </citation>
    <scope>NUCLEOTIDE SEQUENCE [LARGE SCALE GENOMIC DNA]</scope>
    <source>
        <strain evidence="1 2">LMG 23412</strain>
    </source>
</reference>
<evidence type="ECO:0000313" key="2">
    <source>
        <dbReference type="Proteomes" id="UP001595190"/>
    </source>
</evidence>
<accession>A0ABV6ZQI3</accession>
<dbReference type="EMBL" id="JBHGPK010000033">
    <property type="protein sequence ID" value="MFC2254454.1"/>
    <property type="molecule type" value="Genomic_DNA"/>
</dbReference>
<evidence type="ECO:0000313" key="1">
    <source>
        <dbReference type="EMBL" id="MFC2254454.1"/>
    </source>
</evidence>